<feature type="non-terminal residue" evidence="1">
    <location>
        <position position="539"/>
    </location>
</feature>
<accession>A0A165NV92</accession>
<reference evidence="1 2" key="1">
    <citation type="journal article" date="2016" name="Mol. Biol. Evol.">
        <title>Comparative Genomics of Early-Diverging Mushroom-Forming Fungi Provides Insights into the Origins of Lignocellulose Decay Capabilities.</title>
        <authorList>
            <person name="Nagy L.G."/>
            <person name="Riley R."/>
            <person name="Tritt A."/>
            <person name="Adam C."/>
            <person name="Daum C."/>
            <person name="Floudas D."/>
            <person name="Sun H."/>
            <person name="Yadav J.S."/>
            <person name="Pangilinan J."/>
            <person name="Larsson K.H."/>
            <person name="Matsuura K."/>
            <person name="Barry K."/>
            <person name="Labutti K."/>
            <person name="Kuo R."/>
            <person name="Ohm R.A."/>
            <person name="Bhattacharya S.S."/>
            <person name="Shirouzu T."/>
            <person name="Yoshinaga Y."/>
            <person name="Martin F.M."/>
            <person name="Grigoriev I.V."/>
            <person name="Hibbett D.S."/>
        </authorList>
    </citation>
    <scope>NUCLEOTIDE SEQUENCE [LARGE SCALE GENOMIC DNA]</scope>
    <source>
        <strain evidence="1 2">HHB12029</strain>
    </source>
</reference>
<sequence>MATSRLAATRRFLSTDQSLIARIETELSEVDKLHATHAHALKDAQAAFSLTEARRTELVAYMDAVRLSMSQRAASSSAFECIPDEILAEIFTRILPPFTVSRAVDLRPWDLMKPDADRLRLLCDLPRVSKRWKAVVERTRSLHTYLVVPSDLWSSRRRQKLFFTRLDFILDRAPCIDLHVIATHPRSGLQPNDYHDYDDFWHRVFRILYSTTHRLRTLCVVGDVEKSERARPRDRVEQVRDMTAGLLRLPTPNLEAALISFESDHPKPWGNFPEVPLPLYLPVAPKLHWLYLDNIPVMCTDPLRHPGLPSLETLRIRNDDVVYVCHLWDMLSISPSLHDLSIDVEHLDEGTNSIASTIPNPPASIPIRRLALDDRQGGNVFEHPSHTSLPNLTDVAVPWVASSDELFNKIKDTVTYLEITRGDLQDETFLIPFAILRNVHHVSIAADLFDMDAFMDLMSRPHDPMWPRLRTLEFYVDDRWADEHGDALIRLVEARQERSARKDSDVSPLEKVVVGKDYLAGWALAVLRGILGDANVTEG</sequence>
<keyword evidence="2" id="KW-1185">Reference proteome</keyword>
<evidence type="ECO:0000313" key="2">
    <source>
        <dbReference type="Proteomes" id="UP000077266"/>
    </source>
</evidence>
<proteinExistence type="predicted"/>
<dbReference type="InParanoid" id="A0A165NV92"/>
<evidence type="ECO:0000313" key="1">
    <source>
        <dbReference type="EMBL" id="KZW01274.1"/>
    </source>
</evidence>
<protein>
    <recommendedName>
        <fullName evidence="3">F-box domain-containing protein</fullName>
    </recommendedName>
</protein>
<dbReference type="AlphaFoldDB" id="A0A165NV92"/>
<organism evidence="1 2">
    <name type="scientific">Exidia glandulosa HHB12029</name>
    <dbReference type="NCBI Taxonomy" id="1314781"/>
    <lineage>
        <taxon>Eukaryota</taxon>
        <taxon>Fungi</taxon>
        <taxon>Dikarya</taxon>
        <taxon>Basidiomycota</taxon>
        <taxon>Agaricomycotina</taxon>
        <taxon>Agaricomycetes</taxon>
        <taxon>Auriculariales</taxon>
        <taxon>Exidiaceae</taxon>
        <taxon>Exidia</taxon>
    </lineage>
</organism>
<gene>
    <name evidence="1" type="ORF">EXIGLDRAFT_719014</name>
</gene>
<dbReference type="EMBL" id="KV425895">
    <property type="protein sequence ID" value="KZW01274.1"/>
    <property type="molecule type" value="Genomic_DNA"/>
</dbReference>
<name>A0A165NV92_EXIGL</name>
<dbReference type="Proteomes" id="UP000077266">
    <property type="component" value="Unassembled WGS sequence"/>
</dbReference>
<evidence type="ECO:0008006" key="3">
    <source>
        <dbReference type="Google" id="ProtNLM"/>
    </source>
</evidence>